<dbReference type="GO" id="GO:0043565">
    <property type="term" value="F:sequence-specific DNA binding"/>
    <property type="evidence" value="ECO:0007669"/>
    <property type="project" value="InterPro"/>
</dbReference>
<dbReference type="Proteomes" id="UP000199006">
    <property type="component" value="Unassembled WGS sequence"/>
</dbReference>
<feature type="domain" description="HTH araC/xylS-type" evidence="4">
    <location>
        <begin position="170"/>
        <end position="268"/>
    </location>
</feature>
<evidence type="ECO:0000259" key="4">
    <source>
        <dbReference type="PROSITE" id="PS01124"/>
    </source>
</evidence>
<keyword evidence="3" id="KW-0804">Transcription</keyword>
<keyword evidence="1" id="KW-0805">Transcription regulation</keyword>
<dbReference type="InterPro" id="IPR037923">
    <property type="entry name" value="HTH-like"/>
</dbReference>
<dbReference type="STRING" id="29563.SAMN02983006_01618"/>
<protein>
    <submittedName>
        <fullName evidence="5">AraC-like ligand binding domain-containing protein</fullName>
    </submittedName>
</protein>
<dbReference type="Gene3D" id="2.60.120.10">
    <property type="entry name" value="Jelly Rolls"/>
    <property type="match status" value="1"/>
</dbReference>
<dbReference type="PROSITE" id="PS01124">
    <property type="entry name" value="HTH_ARAC_FAMILY_2"/>
    <property type="match status" value="1"/>
</dbReference>
<dbReference type="PROSITE" id="PS00041">
    <property type="entry name" value="HTH_ARAC_FAMILY_1"/>
    <property type="match status" value="1"/>
</dbReference>
<gene>
    <name evidence="5" type="ORF">SAMN02983006_01618</name>
</gene>
<evidence type="ECO:0000313" key="5">
    <source>
        <dbReference type="EMBL" id="SFL62389.1"/>
    </source>
</evidence>
<dbReference type="Pfam" id="PF12833">
    <property type="entry name" value="HTH_18"/>
    <property type="match status" value="1"/>
</dbReference>
<evidence type="ECO:0000256" key="1">
    <source>
        <dbReference type="ARBA" id="ARBA00023015"/>
    </source>
</evidence>
<organism evidence="5 6">
    <name type="scientific">Halanaerobium salsuginis</name>
    <dbReference type="NCBI Taxonomy" id="29563"/>
    <lineage>
        <taxon>Bacteria</taxon>
        <taxon>Bacillati</taxon>
        <taxon>Bacillota</taxon>
        <taxon>Clostridia</taxon>
        <taxon>Halanaerobiales</taxon>
        <taxon>Halanaerobiaceae</taxon>
        <taxon>Halanaerobium</taxon>
    </lineage>
</organism>
<name>A0A1I4J748_9FIRM</name>
<evidence type="ECO:0000313" key="6">
    <source>
        <dbReference type="Proteomes" id="UP000199006"/>
    </source>
</evidence>
<dbReference type="InterPro" id="IPR018062">
    <property type="entry name" value="HTH_AraC-typ_CS"/>
</dbReference>
<sequence length="285" mass="33417">MSIKQLVIIWAARYEYQPGWSSNQHYQPYFQLIYIQQGEGEICYQDQQFKALTGNMYLIVPGEKYNLKTSENILQTIDLKFKILNQELANKIKNVGRKFKEFTQQEYLLNRILQTVKNKDNYSQQISETVLLQLLLEILKHNSAEQNNLDDVLIDLAADDQDEAADRVCKLFINYVKKNYQADLLLKTIASDLGFNQSYICQCFDKNYQLTPMNFLYKYRIEKAAELIKYSDYSLREISQLTGFKTIHHFNRTFSKYQGLPPGRYRKQYLAGLEAELTADILTAN</sequence>
<dbReference type="Gene3D" id="1.10.10.60">
    <property type="entry name" value="Homeodomain-like"/>
    <property type="match status" value="2"/>
</dbReference>
<dbReference type="PANTHER" id="PTHR43280:SF28">
    <property type="entry name" value="HTH-TYPE TRANSCRIPTIONAL ACTIVATOR RHAS"/>
    <property type="match status" value="1"/>
</dbReference>
<dbReference type="PANTHER" id="PTHR43280">
    <property type="entry name" value="ARAC-FAMILY TRANSCRIPTIONAL REGULATOR"/>
    <property type="match status" value="1"/>
</dbReference>
<dbReference type="InterPro" id="IPR003313">
    <property type="entry name" value="AraC-bd"/>
</dbReference>
<proteinExistence type="predicted"/>
<dbReference type="SUPFAM" id="SSF51215">
    <property type="entry name" value="Regulatory protein AraC"/>
    <property type="match status" value="1"/>
</dbReference>
<dbReference type="EMBL" id="FOTI01000021">
    <property type="protein sequence ID" value="SFL62389.1"/>
    <property type="molecule type" value="Genomic_DNA"/>
</dbReference>
<keyword evidence="6" id="KW-1185">Reference proteome</keyword>
<dbReference type="InterPro" id="IPR018060">
    <property type="entry name" value="HTH_AraC"/>
</dbReference>
<dbReference type="AlphaFoldDB" id="A0A1I4J748"/>
<evidence type="ECO:0000256" key="3">
    <source>
        <dbReference type="ARBA" id="ARBA00023163"/>
    </source>
</evidence>
<evidence type="ECO:0000256" key="2">
    <source>
        <dbReference type="ARBA" id="ARBA00023125"/>
    </source>
</evidence>
<dbReference type="SUPFAM" id="SSF46689">
    <property type="entry name" value="Homeodomain-like"/>
    <property type="match status" value="1"/>
</dbReference>
<reference evidence="5 6" key="1">
    <citation type="submission" date="2016-10" db="EMBL/GenBank/DDBJ databases">
        <authorList>
            <person name="de Groot N.N."/>
        </authorList>
    </citation>
    <scope>NUCLEOTIDE SEQUENCE [LARGE SCALE GENOMIC DNA]</scope>
    <source>
        <strain evidence="5 6">ATCC 51327</strain>
    </source>
</reference>
<accession>A0A1I4J748</accession>
<dbReference type="RefSeq" id="WP_089861720.1">
    <property type="nucleotide sequence ID" value="NZ_FOTI01000021.1"/>
</dbReference>
<dbReference type="OrthoDB" id="337756at2"/>
<dbReference type="InterPro" id="IPR014710">
    <property type="entry name" value="RmlC-like_jellyroll"/>
</dbReference>
<dbReference type="InterPro" id="IPR009057">
    <property type="entry name" value="Homeodomain-like_sf"/>
</dbReference>
<keyword evidence="2" id="KW-0238">DNA-binding</keyword>
<dbReference type="GO" id="GO:0003700">
    <property type="term" value="F:DNA-binding transcription factor activity"/>
    <property type="evidence" value="ECO:0007669"/>
    <property type="project" value="InterPro"/>
</dbReference>
<dbReference type="Pfam" id="PF02311">
    <property type="entry name" value="AraC_binding"/>
    <property type="match status" value="1"/>
</dbReference>
<dbReference type="SMART" id="SM00342">
    <property type="entry name" value="HTH_ARAC"/>
    <property type="match status" value="1"/>
</dbReference>